<evidence type="ECO:0000313" key="1">
    <source>
        <dbReference type="EMBL" id="MEL4892406.1"/>
    </source>
</evidence>
<gene>
    <name evidence="1" type="ORF">PIQ37_13305</name>
</gene>
<organism evidence="1 2">
    <name type="scientific">Xanthomonas protegens</name>
    <dbReference type="NCBI Taxonomy" id="3380705"/>
    <lineage>
        <taxon>Bacteria</taxon>
        <taxon>Pseudomonadati</taxon>
        <taxon>Pseudomonadota</taxon>
        <taxon>Gammaproteobacteria</taxon>
        <taxon>Lysobacterales</taxon>
        <taxon>Lysobacteraceae</taxon>
        <taxon>Xanthomonas</taxon>
    </lineage>
</organism>
<protein>
    <recommendedName>
        <fullName evidence="3">Transglutaminase family protein</fullName>
    </recommendedName>
</protein>
<dbReference type="Proteomes" id="UP001486626">
    <property type="component" value="Unassembled WGS sequence"/>
</dbReference>
<keyword evidence="2" id="KW-1185">Reference proteome</keyword>
<evidence type="ECO:0000313" key="2">
    <source>
        <dbReference type="Proteomes" id="UP001486626"/>
    </source>
</evidence>
<dbReference type="EMBL" id="JAQJCQ010000011">
    <property type="protein sequence ID" value="MEL4892406.1"/>
    <property type="molecule type" value="Genomic_DNA"/>
</dbReference>
<name>A0ABU9LCE4_9XANT</name>
<comment type="caution">
    <text evidence="1">The sequence shown here is derived from an EMBL/GenBank/DDBJ whole genome shotgun (WGS) entry which is preliminary data.</text>
</comment>
<proteinExistence type="predicted"/>
<reference evidence="1 2" key="1">
    <citation type="journal article" date="2024" name="FEMS Microbiol. Lett.">
        <title>Xanthomonas protegens sp. nov., a novel rice seed-associated bacterium, provides in vivo protection against X. oryzae pv. oryzae, the bacterial leaf blight pathogen.</title>
        <authorList>
            <person name="Rana R."/>
            <person name="Sharma A."/>
            <person name="Madhavan V.N."/>
            <person name="Korpole S."/>
            <person name="Sonti R.V."/>
            <person name="Patel H.K."/>
            <person name="Patil P.B."/>
        </authorList>
    </citation>
    <scope>NUCLEOTIDE SEQUENCE [LARGE SCALE GENOMIC DNA]</scope>
    <source>
        <strain evidence="1 2">PPL118</strain>
    </source>
</reference>
<accession>A0ABU9LCE4</accession>
<evidence type="ECO:0008006" key="3">
    <source>
        <dbReference type="Google" id="ProtNLM"/>
    </source>
</evidence>
<sequence length="83" mass="9260">MLIRLGYEIRYRFAQATPMLAMLDIHDSRRDDIVAATALHSVPALPLHRYRDGFGNRCTRLQVPAGALTLRADAVVRDSGLPD</sequence>